<proteinExistence type="predicted"/>
<keyword evidence="4" id="KW-1185">Reference proteome</keyword>
<evidence type="ECO:0000313" key="4">
    <source>
        <dbReference type="Proteomes" id="UP000275078"/>
    </source>
</evidence>
<keyword evidence="1" id="KW-0175">Coiled coil</keyword>
<reference evidence="3 4" key="1">
    <citation type="journal article" date="2018" name="Nat. Ecol. Evol.">
        <title>Pezizomycetes genomes reveal the molecular basis of ectomycorrhizal truffle lifestyle.</title>
        <authorList>
            <person name="Murat C."/>
            <person name="Payen T."/>
            <person name="Noel B."/>
            <person name="Kuo A."/>
            <person name="Morin E."/>
            <person name="Chen J."/>
            <person name="Kohler A."/>
            <person name="Krizsan K."/>
            <person name="Balestrini R."/>
            <person name="Da Silva C."/>
            <person name="Montanini B."/>
            <person name="Hainaut M."/>
            <person name="Levati E."/>
            <person name="Barry K.W."/>
            <person name="Belfiori B."/>
            <person name="Cichocki N."/>
            <person name="Clum A."/>
            <person name="Dockter R.B."/>
            <person name="Fauchery L."/>
            <person name="Guy J."/>
            <person name="Iotti M."/>
            <person name="Le Tacon F."/>
            <person name="Lindquist E.A."/>
            <person name="Lipzen A."/>
            <person name="Malagnac F."/>
            <person name="Mello A."/>
            <person name="Molinier V."/>
            <person name="Miyauchi S."/>
            <person name="Poulain J."/>
            <person name="Riccioni C."/>
            <person name="Rubini A."/>
            <person name="Sitrit Y."/>
            <person name="Splivallo R."/>
            <person name="Traeger S."/>
            <person name="Wang M."/>
            <person name="Zifcakova L."/>
            <person name="Wipf D."/>
            <person name="Zambonelli A."/>
            <person name="Paolocci F."/>
            <person name="Nowrousian M."/>
            <person name="Ottonello S."/>
            <person name="Baldrian P."/>
            <person name="Spatafora J.W."/>
            <person name="Henrissat B."/>
            <person name="Nagy L.G."/>
            <person name="Aury J.M."/>
            <person name="Wincker P."/>
            <person name="Grigoriev I.V."/>
            <person name="Bonfante P."/>
            <person name="Martin F.M."/>
        </authorList>
    </citation>
    <scope>NUCLEOTIDE SEQUENCE [LARGE SCALE GENOMIC DNA]</scope>
    <source>
        <strain evidence="3 4">RN42</strain>
    </source>
</reference>
<sequence length="374" mass="41461">MANKKSNKGGKKGKKGNKVKGNKANSSTLTGNNVVEKTKEVVEVDSTKVEDVKNAADGSGTAPAGKDSVTTPTGGTSHEKAIKTISQMTTKEAPTAKDDMNELSPEDWTRFFSPEQLAQIRAEIETEIPSEEESKMGSKIRPRQRNRFLEKKVEMERTDRERIEKERIEKERIEKERIEKERIVNEWIDREKEGIDRDRKRIQAAKEALEIYKALHERMVEESQMAHMIPDQEERKYKGNKKTEEAVEAVAGDFGSREGQVSWISIRQPVGVPPLRRLASGRVAPSASLGRYMVIQSTFYTSFLIRSVKEAGSREDVMATSTENALGDSVGVADAGTRGNKMAIEKTGSLQAISAATKTATAKTIETTITTTAL</sequence>
<feature type="compositionally biased region" description="Basic residues" evidence="2">
    <location>
        <begin position="1"/>
        <end position="21"/>
    </location>
</feature>
<evidence type="ECO:0000256" key="2">
    <source>
        <dbReference type="SAM" id="MobiDB-lite"/>
    </source>
</evidence>
<evidence type="ECO:0000256" key="1">
    <source>
        <dbReference type="SAM" id="Coils"/>
    </source>
</evidence>
<feature type="compositionally biased region" description="Basic and acidic residues" evidence="2">
    <location>
        <begin position="36"/>
        <end position="54"/>
    </location>
</feature>
<dbReference type="AlphaFoldDB" id="A0A3N4HSX7"/>
<feature type="region of interest" description="Disordered" evidence="2">
    <location>
        <begin position="125"/>
        <end position="144"/>
    </location>
</feature>
<feature type="region of interest" description="Disordered" evidence="2">
    <location>
        <begin position="1"/>
        <end position="102"/>
    </location>
</feature>
<accession>A0A3N4HSX7</accession>
<evidence type="ECO:0000313" key="3">
    <source>
        <dbReference type="EMBL" id="RPA75121.1"/>
    </source>
</evidence>
<dbReference type="EMBL" id="ML119771">
    <property type="protein sequence ID" value="RPA75121.1"/>
    <property type="molecule type" value="Genomic_DNA"/>
</dbReference>
<organism evidence="3 4">
    <name type="scientific">Ascobolus immersus RN42</name>
    <dbReference type="NCBI Taxonomy" id="1160509"/>
    <lineage>
        <taxon>Eukaryota</taxon>
        <taxon>Fungi</taxon>
        <taxon>Dikarya</taxon>
        <taxon>Ascomycota</taxon>
        <taxon>Pezizomycotina</taxon>
        <taxon>Pezizomycetes</taxon>
        <taxon>Pezizales</taxon>
        <taxon>Ascobolaceae</taxon>
        <taxon>Ascobolus</taxon>
    </lineage>
</organism>
<protein>
    <submittedName>
        <fullName evidence="3">Uncharacterized protein</fullName>
    </submittedName>
</protein>
<feature type="coiled-coil region" evidence="1">
    <location>
        <begin position="146"/>
        <end position="222"/>
    </location>
</feature>
<gene>
    <name evidence="3" type="ORF">BJ508DRAFT_332405</name>
</gene>
<dbReference type="Proteomes" id="UP000275078">
    <property type="component" value="Unassembled WGS sequence"/>
</dbReference>
<name>A0A3N4HSX7_ASCIM</name>